<dbReference type="CDD" id="cd16030">
    <property type="entry name" value="iduronate-2-sulfatase"/>
    <property type="match status" value="1"/>
</dbReference>
<feature type="region of interest" description="Disordered" evidence="7">
    <location>
        <begin position="440"/>
        <end position="486"/>
    </location>
</feature>
<feature type="signal peptide" evidence="8">
    <location>
        <begin position="1"/>
        <end position="27"/>
    </location>
</feature>
<organism evidence="10 11">
    <name type="scientific">Kolteria novifilia</name>
    <dbReference type="NCBI Taxonomy" id="2527975"/>
    <lineage>
        <taxon>Bacteria</taxon>
        <taxon>Pseudomonadati</taxon>
        <taxon>Planctomycetota</taxon>
        <taxon>Planctomycetia</taxon>
        <taxon>Kolteriales</taxon>
        <taxon>Kolteriaceae</taxon>
        <taxon>Kolteria</taxon>
    </lineage>
</organism>
<accession>A0A518B4J1</accession>
<dbReference type="GO" id="GO:0046872">
    <property type="term" value="F:metal ion binding"/>
    <property type="evidence" value="ECO:0007669"/>
    <property type="project" value="UniProtKB-KW"/>
</dbReference>
<name>A0A518B4J1_9BACT</name>
<evidence type="ECO:0000256" key="8">
    <source>
        <dbReference type="SAM" id="SignalP"/>
    </source>
</evidence>
<dbReference type="EC" id="3.1.6.6" evidence="10"/>
<keyword evidence="3" id="KW-0479">Metal-binding</keyword>
<dbReference type="GO" id="GO:0005737">
    <property type="term" value="C:cytoplasm"/>
    <property type="evidence" value="ECO:0007669"/>
    <property type="project" value="TreeGrafter"/>
</dbReference>
<reference evidence="10 11" key="1">
    <citation type="submission" date="2019-02" db="EMBL/GenBank/DDBJ databases">
        <title>Deep-cultivation of Planctomycetes and their phenomic and genomic characterization uncovers novel biology.</title>
        <authorList>
            <person name="Wiegand S."/>
            <person name="Jogler M."/>
            <person name="Boedeker C."/>
            <person name="Pinto D."/>
            <person name="Vollmers J."/>
            <person name="Rivas-Marin E."/>
            <person name="Kohn T."/>
            <person name="Peeters S.H."/>
            <person name="Heuer A."/>
            <person name="Rast P."/>
            <person name="Oberbeckmann S."/>
            <person name="Bunk B."/>
            <person name="Jeske O."/>
            <person name="Meyerdierks A."/>
            <person name="Storesund J.E."/>
            <person name="Kallscheuer N."/>
            <person name="Luecker S."/>
            <person name="Lage O.M."/>
            <person name="Pohl T."/>
            <person name="Merkel B.J."/>
            <person name="Hornburger P."/>
            <person name="Mueller R.-W."/>
            <person name="Bruemmer F."/>
            <person name="Labrenz M."/>
            <person name="Spormann A.M."/>
            <person name="Op den Camp H."/>
            <person name="Overmann J."/>
            <person name="Amann R."/>
            <person name="Jetten M.S.M."/>
            <person name="Mascher T."/>
            <person name="Medema M.H."/>
            <person name="Devos D.P."/>
            <person name="Kaster A.-K."/>
            <person name="Ovreas L."/>
            <person name="Rohde M."/>
            <person name="Galperin M.Y."/>
            <person name="Jogler C."/>
        </authorList>
    </citation>
    <scope>NUCLEOTIDE SEQUENCE [LARGE SCALE GENOMIC DNA]</scope>
    <source>
        <strain evidence="10 11">Pan216</strain>
    </source>
</reference>
<dbReference type="InterPro" id="IPR000917">
    <property type="entry name" value="Sulfatase_N"/>
</dbReference>
<evidence type="ECO:0000256" key="1">
    <source>
        <dbReference type="ARBA" id="ARBA00001913"/>
    </source>
</evidence>
<proteinExistence type="inferred from homology"/>
<evidence type="ECO:0000256" key="4">
    <source>
        <dbReference type="ARBA" id="ARBA00022729"/>
    </source>
</evidence>
<dbReference type="GO" id="GO:0004423">
    <property type="term" value="F:iduronate-2-sulfatase activity"/>
    <property type="evidence" value="ECO:0007669"/>
    <property type="project" value="InterPro"/>
</dbReference>
<gene>
    <name evidence="10" type="primary">betC_7</name>
    <name evidence="10" type="ORF">Pan216_27660</name>
</gene>
<evidence type="ECO:0000313" key="11">
    <source>
        <dbReference type="Proteomes" id="UP000317093"/>
    </source>
</evidence>
<sequence precursor="true">MRTLHPASWLIACLSTLLVVPAPSSRAGEPEWNVLFVAADDLGNVLGKSRPEGLRTPNLDRLAKRGTFFERAYCQIPLCNPSRASVMTGLRPDATTVYDLDRHFRDQLRDAVTLPQLFRQHGWFAARVGKIYHYDVPRGIGTNGLDDKPSWDLVVNPKGRDVTEEAKITNPTPHKPVSAAMSWLAAGGSDDEQTDGMIATEAIRLLENLADRPFFLGVGFFRPHTPYVAPKKYFNMYPLESIRLPDIPSDDRDDIPQAAIPHNIPKPNYGLPDEDLRKSLQAYYASVSFLDAQIGRVLDAVDRLGLRERTIVVFWSDHGYHLGEHGLWQKRTLFDESARSPLIIDWPAAKSHGVPCQRVVEFVDIYPTVVDLVGLSIPEDLDGRSLRPLLEDPERTWDGVAFTQILRPGKQKPIMGRAVTTDRWRYAEWEEGRQGRELYDHETDPRELTNLADAPEHQNKTKRLRRLFSEKARGNNPETPVIRSRL</sequence>
<protein>
    <submittedName>
        <fullName evidence="10">Choline-sulfatase</fullName>
        <ecNumber evidence="10">3.1.6.6</ecNumber>
    </submittedName>
</protein>
<evidence type="ECO:0000259" key="9">
    <source>
        <dbReference type="Pfam" id="PF00884"/>
    </source>
</evidence>
<evidence type="ECO:0000256" key="5">
    <source>
        <dbReference type="ARBA" id="ARBA00022801"/>
    </source>
</evidence>
<dbReference type="Proteomes" id="UP000317093">
    <property type="component" value="Chromosome"/>
</dbReference>
<dbReference type="PANTHER" id="PTHR45953">
    <property type="entry name" value="IDURONATE 2-SULFATASE"/>
    <property type="match status" value="1"/>
</dbReference>
<evidence type="ECO:0000256" key="7">
    <source>
        <dbReference type="SAM" id="MobiDB-lite"/>
    </source>
</evidence>
<dbReference type="Pfam" id="PF00884">
    <property type="entry name" value="Sulfatase"/>
    <property type="match status" value="1"/>
</dbReference>
<comment type="cofactor">
    <cofactor evidence="1">
        <name>Ca(2+)</name>
        <dbReference type="ChEBI" id="CHEBI:29108"/>
    </cofactor>
</comment>
<evidence type="ECO:0000256" key="2">
    <source>
        <dbReference type="ARBA" id="ARBA00008779"/>
    </source>
</evidence>
<keyword evidence="6" id="KW-0106">Calcium</keyword>
<feature type="domain" description="Sulfatase N-terminal" evidence="9">
    <location>
        <begin position="33"/>
        <end position="374"/>
    </location>
</feature>
<dbReference type="InterPro" id="IPR035874">
    <property type="entry name" value="IDS"/>
</dbReference>
<dbReference type="KEGG" id="knv:Pan216_27660"/>
<dbReference type="RefSeq" id="WP_145258434.1">
    <property type="nucleotide sequence ID" value="NZ_CP036279.1"/>
</dbReference>
<evidence type="ECO:0000313" key="10">
    <source>
        <dbReference type="EMBL" id="QDU61901.1"/>
    </source>
</evidence>
<dbReference type="InterPro" id="IPR017850">
    <property type="entry name" value="Alkaline_phosphatase_core_sf"/>
</dbReference>
<keyword evidence="5 10" id="KW-0378">Hydrolase</keyword>
<dbReference type="AlphaFoldDB" id="A0A518B4J1"/>
<dbReference type="EMBL" id="CP036279">
    <property type="protein sequence ID" value="QDU61901.1"/>
    <property type="molecule type" value="Genomic_DNA"/>
</dbReference>
<dbReference type="GO" id="GO:0047753">
    <property type="term" value="F:choline-sulfatase activity"/>
    <property type="evidence" value="ECO:0007669"/>
    <property type="project" value="UniProtKB-EC"/>
</dbReference>
<dbReference type="PANTHER" id="PTHR45953:SF1">
    <property type="entry name" value="IDURONATE 2-SULFATASE"/>
    <property type="match status" value="1"/>
</dbReference>
<evidence type="ECO:0000256" key="3">
    <source>
        <dbReference type="ARBA" id="ARBA00022723"/>
    </source>
</evidence>
<dbReference type="SUPFAM" id="SSF53649">
    <property type="entry name" value="Alkaline phosphatase-like"/>
    <property type="match status" value="1"/>
</dbReference>
<feature type="chain" id="PRO_5022023655" evidence="8">
    <location>
        <begin position="28"/>
        <end position="486"/>
    </location>
</feature>
<dbReference type="Gene3D" id="3.40.720.10">
    <property type="entry name" value="Alkaline Phosphatase, subunit A"/>
    <property type="match status" value="1"/>
</dbReference>
<keyword evidence="11" id="KW-1185">Reference proteome</keyword>
<comment type="similarity">
    <text evidence="2">Belongs to the sulfatase family.</text>
</comment>
<keyword evidence="4 8" id="KW-0732">Signal</keyword>
<dbReference type="OrthoDB" id="9782218at2"/>
<evidence type="ECO:0000256" key="6">
    <source>
        <dbReference type="ARBA" id="ARBA00022837"/>
    </source>
</evidence>